<evidence type="ECO:0000313" key="7">
    <source>
        <dbReference type="Proteomes" id="UP000236743"/>
    </source>
</evidence>
<organism evidence="6 7">
    <name type="scientific">Bosea lathyri</name>
    <dbReference type="NCBI Taxonomy" id="1036778"/>
    <lineage>
        <taxon>Bacteria</taxon>
        <taxon>Pseudomonadati</taxon>
        <taxon>Pseudomonadota</taxon>
        <taxon>Alphaproteobacteria</taxon>
        <taxon>Hyphomicrobiales</taxon>
        <taxon>Boseaceae</taxon>
        <taxon>Bosea</taxon>
    </lineage>
</organism>
<evidence type="ECO:0000256" key="1">
    <source>
        <dbReference type="ARBA" id="ARBA00023015"/>
    </source>
</evidence>
<dbReference type="AlphaFoldDB" id="A0A1H6CYD5"/>
<dbReference type="InterPro" id="IPR041479">
    <property type="entry name" value="TetR_CgmR_C"/>
</dbReference>
<protein>
    <submittedName>
        <fullName evidence="6">Transcriptional regulator, TetR family</fullName>
    </submittedName>
</protein>
<sequence>MGRHRVIDREAVLDAAERVVSRDGAVRLTLDAVATEAGISKASVLYDYKTKQALTKAVIERRVAVEEARVQEQIANLGPVDNAQILGCLAAASRPVSDDERAVAISLCAALAHDAELRQPIQKIHRERIDEIRRTSTDPRGAMLAFLAVEGLMLLEWFGLHSWPAAEREQLTADIAWLVAQSPSGPSAG</sequence>
<feature type="domain" description="HTH tetR-type" evidence="5">
    <location>
        <begin position="6"/>
        <end position="66"/>
    </location>
</feature>
<dbReference type="InterPro" id="IPR009057">
    <property type="entry name" value="Homeodomain-like_sf"/>
</dbReference>
<dbReference type="PANTHER" id="PTHR47506:SF1">
    <property type="entry name" value="HTH-TYPE TRANSCRIPTIONAL REGULATOR YJDC"/>
    <property type="match status" value="1"/>
</dbReference>
<accession>A0A1H6CYD5</accession>
<dbReference type="PRINTS" id="PR00455">
    <property type="entry name" value="HTHTETR"/>
</dbReference>
<dbReference type="EMBL" id="FNUY01000013">
    <property type="protein sequence ID" value="SEG78169.1"/>
    <property type="molecule type" value="Genomic_DNA"/>
</dbReference>
<reference evidence="6 7" key="1">
    <citation type="submission" date="2016-10" db="EMBL/GenBank/DDBJ databases">
        <authorList>
            <person name="de Groot N.N."/>
        </authorList>
    </citation>
    <scope>NUCLEOTIDE SEQUENCE [LARGE SCALE GENOMIC DNA]</scope>
    <source>
        <strain evidence="6 7">DSM 26656</strain>
    </source>
</reference>
<dbReference type="Gene3D" id="1.10.357.10">
    <property type="entry name" value="Tetracycline Repressor, domain 2"/>
    <property type="match status" value="1"/>
</dbReference>
<dbReference type="Pfam" id="PF17937">
    <property type="entry name" value="TetR_C_28"/>
    <property type="match status" value="1"/>
</dbReference>
<evidence type="ECO:0000313" key="6">
    <source>
        <dbReference type="EMBL" id="SEG78169.1"/>
    </source>
</evidence>
<feature type="DNA-binding region" description="H-T-H motif" evidence="4">
    <location>
        <begin position="29"/>
        <end position="48"/>
    </location>
</feature>
<dbReference type="Pfam" id="PF00440">
    <property type="entry name" value="TetR_N"/>
    <property type="match status" value="1"/>
</dbReference>
<keyword evidence="7" id="KW-1185">Reference proteome</keyword>
<name>A0A1H6CYD5_9HYPH</name>
<dbReference type="PROSITE" id="PS50977">
    <property type="entry name" value="HTH_TETR_2"/>
    <property type="match status" value="1"/>
</dbReference>
<keyword evidence="2 4" id="KW-0238">DNA-binding</keyword>
<evidence type="ECO:0000259" key="5">
    <source>
        <dbReference type="PROSITE" id="PS50977"/>
    </source>
</evidence>
<evidence type="ECO:0000256" key="4">
    <source>
        <dbReference type="PROSITE-ProRule" id="PRU00335"/>
    </source>
</evidence>
<dbReference type="RefSeq" id="WP_103875128.1">
    <property type="nucleotide sequence ID" value="NZ_FNUY01000013.1"/>
</dbReference>
<gene>
    <name evidence="6" type="ORF">SAMN04488115_113108</name>
</gene>
<dbReference type="PANTHER" id="PTHR47506">
    <property type="entry name" value="TRANSCRIPTIONAL REGULATORY PROTEIN"/>
    <property type="match status" value="1"/>
</dbReference>
<evidence type="ECO:0000256" key="2">
    <source>
        <dbReference type="ARBA" id="ARBA00023125"/>
    </source>
</evidence>
<proteinExistence type="predicted"/>
<dbReference type="OrthoDB" id="9809772at2"/>
<dbReference type="InterPro" id="IPR001647">
    <property type="entry name" value="HTH_TetR"/>
</dbReference>
<dbReference type="SUPFAM" id="SSF46689">
    <property type="entry name" value="Homeodomain-like"/>
    <property type="match status" value="1"/>
</dbReference>
<dbReference type="GO" id="GO:0003677">
    <property type="term" value="F:DNA binding"/>
    <property type="evidence" value="ECO:0007669"/>
    <property type="project" value="UniProtKB-UniRule"/>
</dbReference>
<dbReference type="Proteomes" id="UP000236743">
    <property type="component" value="Unassembled WGS sequence"/>
</dbReference>
<keyword evidence="3" id="KW-0804">Transcription</keyword>
<keyword evidence="1" id="KW-0805">Transcription regulation</keyword>
<evidence type="ECO:0000256" key="3">
    <source>
        <dbReference type="ARBA" id="ARBA00023163"/>
    </source>
</evidence>